<feature type="region of interest" description="Disordered" evidence="1">
    <location>
        <begin position="115"/>
        <end position="135"/>
    </location>
</feature>
<evidence type="ECO:0000313" key="3">
    <source>
        <dbReference type="Proteomes" id="UP000823775"/>
    </source>
</evidence>
<dbReference type="Proteomes" id="UP000823775">
    <property type="component" value="Unassembled WGS sequence"/>
</dbReference>
<accession>A0ABS8V4R4</accession>
<comment type="caution">
    <text evidence="2">The sequence shown here is derived from an EMBL/GenBank/DDBJ whole genome shotgun (WGS) entry which is preliminary data.</text>
</comment>
<evidence type="ECO:0000256" key="1">
    <source>
        <dbReference type="SAM" id="MobiDB-lite"/>
    </source>
</evidence>
<evidence type="ECO:0000313" key="2">
    <source>
        <dbReference type="EMBL" id="MCD9641139.1"/>
    </source>
</evidence>
<feature type="region of interest" description="Disordered" evidence="1">
    <location>
        <begin position="33"/>
        <end position="56"/>
    </location>
</feature>
<sequence>MVDQMEKRRGKKRREEVRVAFSRWVFCRREGEGNGDGWCAKRRKNKGKAPGFGVNGVRPRCGGSGLRIWFAVMEPPEAGERVLVRLSFGRRRRREGERSAIGARNYGERRRAAGVVGLGSEKRNEGERGRWKSRR</sequence>
<dbReference type="EMBL" id="JACEIK010003290">
    <property type="protein sequence ID" value="MCD9641139.1"/>
    <property type="molecule type" value="Genomic_DNA"/>
</dbReference>
<protein>
    <submittedName>
        <fullName evidence="2">Uncharacterized protein</fullName>
    </submittedName>
</protein>
<name>A0ABS8V4R4_DATST</name>
<keyword evidence="3" id="KW-1185">Reference proteome</keyword>
<feature type="compositionally biased region" description="Basic and acidic residues" evidence="1">
    <location>
        <begin position="120"/>
        <end position="135"/>
    </location>
</feature>
<gene>
    <name evidence="2" type="ORF">HAX54_027083</name>
</gene>
<proteinExistence type="predicted"/>
<reference evidence="2 3" key="1">
    <citation type="journal article" date="2021" name="BMC Genomics">
        <title>Datura genome reveals duplications of psychoactive alkaloid biosynthetic genes and high mutation rate following tissue culture.</title>
        <authorList>
            <person name="Rajewski A."/>
            <person name="Carter-House D."/>
            <person name="Stajich J."/>
            <person name="Litt A."/>
        </authorList>
    </citation>
    <scope>NUCLEOTIDE SEQUENCE [LARGE SCALE GENOMIC DNA]</scope>
    <source>
        <strain evidence="2">AR-01</strain>
    </source>
</reference>
<organism evidence="2 3">
    <name type="scientific">Datura stramonium</name>
    <name type="common">Jimsonweed</name>
    <name type="synonym">Common thornapple</name>
    <dbReference type="NCBI Taxonomy" id="4076"/>
    <lineage>
        <taxon>Eukaryota</taxon>
        <taxon>Viridiplantae</taxon>
        <taxon>Streptophyta</taxon>
        <taxon>Embryophyta</taxon>
        <taxon>Tracheophyta</taxon>
        <taxon>Spermatophyta</taxon>
        <taxon>Magnoliopsida</taxon>
        <taxon>eudicotyledons</taxon>
        <taxon>Gunneridae</taxon>
        <taxon>Pentapetalae</taxon>
        <taxon>asterids</taxon>
        <taxon>lamiids</taxon>
        <taxon>Solanales</taxon>
        <taxon>Solanaceae</taxon>
        <taxon>Solanoideae</taxon>
        <taxon>Datureae</taxon>
        <taxon>Datura</taxon>
    </lineage>
</organism>